<evidence type="ECO:0000259" key="1">
    <source>
        <dbReference type="Pfam" id="PF00144"/>
    </source>
</evidence>
<dbReference type="InterPro" id="IPR001466">
    <property type="entry name" value="Beta-lactam-related"/>
</dbReference>
<feature type="domain" description="Beta-lactamase-related" evidence="1">
    <location>
        <begin position="20"/>
        <end position="319"/>
    </location>
</feature>
<dbReference type="EMBL" id="JADQAZ010000001">
    <property type="protein sequence ID" value="MBT0957078.1"/>
    <property type="molecule type" value="Genomic_DNA"/>
</dbReference>
<dbReference type="AlphaFoldDB" id="A0AAP2CT08"/>
<accession>A0AAP2CT08</accession>
<sequence length="531" mass="58022">MADLTASIDAHCAAFLRPNGPGLALAMLQDGAVTYRKAFGLANLEHQIPIGFDSVFECASVSKQVTGLAVHLLAQDGKLTLSDPIRQHLPELPDICTPITIAQCLHHTCGLRDWTEAMGFAGLRLQDVVQTEHVYRWLLRQSGVNHAPGAEHFYCNTGYLVLAKIVERISGESFAAFCHTRIFAPLGMSNTHFREDLQAVIPHRVDSYYRRDDGTFLSVINAEAAPGATSLQSTLDDLCKLVRNYDSAALGGAELIADMHRHGRLGSGEEIPYGSGIELTRHRGEDIAWHTGGWACFATLTLRMPAKGIGLVLLSNSSEMQLSEFWPPIVDILLGGADPAAQTAPEPRPLDVPLSDLAGTYYTFGGAVIEMTLKGDALHSGPLNGEGSALIPLGGLRLCPKVQPETVIEFTRNAKGAITGYSPRSKGVTEPFRQRLHQQEITAPLSDYTGTYYSHELEIGVRIEIQDGTLTASTINHGDEPYTPLAPDLFMEQDDCVMREMIRFLRNTQGRVTGLEWSSIDARAQFFTRIT</sequence>
<dbReference type="Pfam" id="PF00144">
    <property type="entry name" value="Beta-lactamase"/>
    <property type="match status" value="1"/>
</dbReference>
<dbReference type="PANTHER" id="PTHR46825">
    <property type="entry name" value="D-ALANYL-D-ALANINE-CARBOXYPEPTIDASE/ENDOPEPTIDASE AMPH"/>
    <property type="match status" value="1"/>
</dbReference>
<proteinExistence type="predicted"/>
<dbReference type="PANTHER" id="PTHR46825:SF9">
    <property type="entry name" value="BETA-LACTAMASE-RELATED DOMAIN-CONTAINING PROTEIN"/>
    <property type="match status" value="1"/>
</dbReference>
<comment type="caution">
    <text evidence="2">The sequence shown here is derived from an EMBL/GenBank/DDBJ whole genome shotgun (WGS) entry which is preliminary data.</text>
</comment>
<dbReference type="Proteomes" id="UP001315686">
    <property type="component" value="Unassembled WGS sequence"/>
</dbReference>
<dbReference type="GO" id="GO:0016787">
    <property type="term" value="F:hydrolase activity"/>
    <property type="evidence" value="ECO:0007669"/>
    <property type="project" value="UniProtKB-KW"/>
</dbReference>
<dbReference type="SUPFAM" id="SSF56601">
    <property type="entry name" value="beta-lactamase/transpeptidase-like"/>
    <property type="match status" value="1"/>
</dbReference>
<dbReference type="Gene3D" id="3.40.710.10">
    <property type="entry name" value="DD-peptidase/beta-lactamase superfamily"/>
    <property type="match status" value="1"/>
</dbReference>
<dbReference type="RefSeq" id="WP_327793255.1">
    <property type="nucleotide sequence ID" value="NZ_JADQAZ010000001.1"/>
</dbReference>
<evidence type="ECO:0000313" key="2">
    <source>
        <dbReference type="EMBL" id="MBT0957078.1"/>
    </source>
</evidence>
<keyword evidence="2" id="KW-0378">Hydrolase</keyword>
<evidence type="ECO:0000313" key="3">
    <source>
        <dbReference type="Proteomes" id="UP001315686"/>
    </source>
</evidence>
<dbReference type="InterPro" id="IPR012338">
    <property type="entry name" value="Beta-lactam/transpept-like"/>
</dbReference>
<reference evidence="2 3" key="1">
    <citation type="journal article" date="2021" name="Arch. Microbiol.">
        <title>Harenicola maris gen. nov., sp. nov. isolated from the Sea of Japan shallow sediments.</title>
        <authorList>
            <person name="Romanenko L.A."/>
            <person name="Kurilenko V.V."/>
            <person name="Chernysheva N.Y."/>
            <person name="Tekutyeva L.A."/>
            <person name="Velansky P.V."/>
            <person name="Svetashev V.I."/>
            <person name="Isaeva M.P."/>
        </authorList>
    </citation>
    <scope>NUCLEOTIDE SEQUENCE [LARGE SCALE GENOMIC DNA]</scope>
    <source>
        <strain evidence="2 3">KMM 3653</strain>
    </source>
</reference>
<protein>
    <submittedName>
        <fullName evidence="2">Serine hydrolase</fullName>
    </submittedName>
</protein>
<name>A0AAP2CT08_9RHOB</name>
<gene>
    <name evidence="2" type="ORF">IV417_06755</name>
</gene>
<organism evidence="2 3">
    <name type="scientific">Harenicola maris</name>
    <dbReference type="NCBI Taxonomy" id="2841044"/>
    <lineage>
        <taxon>Bacteria</taxon>
        <taxon>Pseudomonadati</taxon>
        <taxon>Pseudomonadota</taxon>
        <taxon>Alphaproteobacteria</taxon>
        <taxon>Rhodobacterales</taxon>
        <taxon>Paracoccaceae</taxon>
        <taxon>Harenicola</taxon>
    </lineage>
</organism>
<dbReference type="InterPro" id="IPR050491">
    <property type="entry name" value="AmpC-like"/>
</dbReference>
<keyword evidence="3" id="KW-1185">Reference proteome</keyword>